<dbReference type="STRING" id="135651.G0PGZ1"/>
<reference evidence="3" key="1">
    <citation type="submission" date="2011-07" db="EMBL/GenBank/DDBJ databases">
        <authorList>
            <consortium name="Caenorhabditis brenneri Sequencing and Analysis Consortium"/>
            <person name="Wilson R.K."/>
        </authorList>
    </citation>
    <scope>NUCLEOTIDE SEQUENCE [LARGE SCALE GENOMIC DNA]</scope>
    <source>
        <strain evidence="3">PB2801</strain>
    </source>
</reference>
<dbReference type="AlphaFoldDB" id="G0PGZ1"/>
<evidence type="ECO:0000313" key="2">
    <source>
        <dbReference type="EMBL" id="EGT55868.1"/>
    </source>
</evidence>
<feature type="region of interest" description="Disordered" evidence="1">
    <location>
        <begin position="27"/>
        <end position="46"/>
    </location>
</feature>
<keyword evidence="3" id="KW-1185">Reference proteome</keyword>
<gene>
    <name evidence="2" type="ORF">CAEBREN_32263</name>
</gene>
<dbReference type="OrthoDB" id="5869162at2759"/>
<protein>
    <submittedName>
        <fullName evidence="2">Uncharacterized protein</fullName>
    </submittedName>
</protein>
<proteinExistence type="predicted"/>
<dbReference type="Proteomes" id="UP000008068">
    <property type="component" value="Unassembled WGS sequence"/>
</dbReference>
<dbReference type="PANTHER" id="PTHR47645">
    <property type="entry name" value="PROTEIN CBG08267"/>
    <property type="match status" value="1"/>
</dbReference>
<dbReference type="InParanoid" id="G0PGZ1"/>
<sequence>MKNRQRFSNIKSKRRLESQWNAAYSRTNFNESSNVDERSEEVESDSSFHIDEMSSSRYEEVGNNWSVWERSDDEEEIDVESNNNGEEANVTTSLEDALGFIASVFVQNNISRSLGKDFFTCFSMIQLFPNITLKDIKKQIERWAECDCRIYSYCGSCSSLLTQSKKCINKNCGRYSVSQANLSSMKTVLTFSLRQQVEDLIEMGCFDRSLLTRTINEPSLNRSLSDTHRYKKKLELCEQEHPTMLTFLLSINTDGFRKRGSSRGEMWPVFLVLHDISQGKGNFREYSPEHVIISAIMKNTGKLCPSDFEALLERMNHEIKETTANPLIIELDGRQYRVRLELFQSVLDMDVS</sequence>
<accession>G0PGZ1</accession>
<dbReference type="EMBL" id="GL380452">
    <property type="protein sequence ID" value="EGT55868.1"/>
    <property type="molecule type" value="Genomic_DNA"/>
</dbReference>
<organism evidence="3">
    <name type="scientific">Caenorhabditis brenneri</name>
    <name type="common">Nematode worm</name>
    <dbReference type="NCBI Taxonomy" id="135651"/>
    <lineage>
        <taxon>Eukaryota</taxon>
        <taxon>Metazoa</taxon>
        <taxon>Ecdysozoa</taxon>
        <taxon>Nematoda</taxon>
        <taxon>Chromadorea</taxon>
        <taxon>Rhabditida</taxon>
        <taxon>Rhabditina</taxon>
        <taxon>Rhabditomorpha</taxon>
        <taxon>Rhabditoidea</taxon>
        <taxon>Rhabditidae</taxon>
        <taxon>Peloderinae</taxon>
        <taxon>Caenorhabditis</taxon>
    </lineage>
</organism>
<dbReference type="HOGENOM" id="CLU_788075_0_0_1"/>
<name>G0PGZ1_CAEBE</name>
<evidence type="ECO:0000256" key="1">
    <source>
        <dbReference type="SAM" id="MobiDB-lite"/>
    </source>
</evidence>
<evidence type="ECO:0000313" key="3">
    <source>
        <dbReference type="Proteomes" id="UP000008068"/>
    </source>
</evidence>
<dbReference type="PANTHER" id="PTHR47645:SF1">
    <property type="entry name" value="C2H2-TYPE DOMAIN-CONTAINING PROTEIN-RELATED"/>
    <property type="match status" value="1"/>
</dbReference>